<dbReference type="FunFam" id="1.10.10.820:FF:000001">
    <property type="entry name" value="Myosin heavy chain"/>
    <property type="match status" value="1"/>
</dbReference>
<dbReference type="PROSITE" id="PS51456">
    <property type="entry name" value="MYOSIN_MOTOR"/>
    <property type="match status" value="1"/>
</dbReference>
<protein>
    <recommendedName>
        <fullName evidence="8">Myosin motor domain-containing protein</fullName>
    </recommendedName>
</protein>
<organism evidence="9 10">
    <name type="scientific">Pocillopora damicornis</name>
    <name type="common">Cauliflower coral</name>
    <name type="synonym">Millepora damicornis</name>
    <dbReference type="NCBI Taxonomy" id="46731"/>
    <lineage>
        <taxon>Eukaryota</taxon>
        <taxon>Metazoa</taxon>
        <taxon>Cnidaria</taxon>
        <taxon>Anthozoa</taxon>
        <taxon>Hexacorallia</taxon>
        <taxon>Scleractinia</taxon>
        <taxon>Astrocoeniina</taxon>
        <taxon>Pocilloporidae</taxon>
        <taxon>Pocillopora</taxon>
    </lineage>
</organism>
<reference evidence="9 10" key="1">
    <citation type="journal article" date="2018" name="Sci. Rep.">
        <title>Comparative analysis of the Pocillopora damicornis genome highlights role of immune system in coral evolution.</title>
        <authorList>
            <person name="Cunning R."/>
            <person name="Bay R.A."/>
            <person name="Gillette P."/>
            <person name="Baker A.C."/>
            <person name="Traylor-Knowles N."/>
        </authorList>
    </citation>
    <scope>NUCLEOTIDE SEQUENCE [LARGE SCALE GENOMIC DNA]</scope>
    <source>
        <strain evidence="9">RSMAS</strain>
        <tissue evidence="9">Whole animal</tissue>
    </source>
</reference>
<dbReference type="PRINTS" id="PR00193">
    <property type="entry name" value="MYOSINHEAVY"/>
</dbReference>
<feature type="domain" description="Myosin motor" evidence="8">
    <location>
        <begin position="8"/>
        <end position="692"/>
    </location>
</feature>
<dbReference type="EMBL" id="RCHS01000820">
    <property type="protein sequence ID" value="RMX56706.1"/>
    <property type="molecule type" value="Genomic_DNA"/>
</dbReference>
<dbReference type="Gene3D" id="1.20.120.720">
    <property type="entry name" value="Myosin VI head, motor domain, U50 subdomain"/>
    <property type="match status" value="1"/>
</dbReference>
<dbReference type="STRING" id="46731.A0A3M6USQ0"/>
<keyword evidence="3 7" id="KW-0067">ATP-binding</keyword>
<keyword evidence="4 7" id="KW-0518">Myosin</keyword>
<sequence>MKMWSKPVGQDDMTMLRDVSDEAVAENLKHRLNAGIIYTYIGRVLIAVNPYKALDIYGADTLEVYCKDGSKVDELECEMRGITVPLHRDRVSRCSTAKLPAFEPHTKYLENLNTHKGPKPPHIYGLTTDMYHNMMIEKENQCVIISGESGAGKTTSARHILSCINKVSGRGSDRIQHIKDIIAQSQVVLEAFGNAKTIRNSNSSRFGKYLEIQFNQNGQPNGGKIYKFWLEKYRVTHLTQGERNFHVFYQLLSGCTSKEKGQYGLQGNAENFFYLNQSEVYTTDNKDDKNDFLATRTALDVIGVDTAKQQIIFKVLSAILTLGNIEFKETENVACPTKQNLLESLSQILGINRESLEEKLVSVFVETRRGGRVEITKKTNNKCQAVAARDTLSKALYSHLFDYLVKVINDALKKDNDYLSIGILDIYGFESFKENSFEQFAINYVDEKLQQVFVELTFTIEQKRREIVGSNKAHQELLQVHHDYFTVKHFAGSVDYEFGGFRERNKDELSNDLISLMQSSENSFVRDLFPETVYGVGEGGHKTNTGSAKIKFQTNGVIGKIMACSPHYVRCIKTSEQKTPLAWNQQRYTTYIYLIERFGMWYPWVFLRVVPYFDEPIRYLGLKESIVIRKTGFAIRRNFDCILRRFGIIAPETKHGWSGDRAEACRFILKAAGFDSGKWIIGKTKLFLKEPD</sequence>
<dbReference type="Pfam" id="PF00063">
    <property type="entry name" value="Myosin_head"/>
    <property type="match status" value="4"/>
</dbReference>
<dbReference type="Gene3D" id="3.40.850.10">
    <property type="entry name" value="Kinesin motor domain"/>
    <property type="match status" value="1"/>
</dbReference>
<dbReference type="SUPFAM" id="SSF52540">
    <property type="entry name" value="P-loop containing nucleoside triphosphate hydrolases"/>
    <property type="match status" value="1"/>
</dbReference>
<dbReference type="GO" id="GO:0005524">
    <property type="term" value="F:ATP binding"/>
    <property type="evidence" value="ECO:0007669"/>
    <property type="project" value="UniProtKB-UniRule"/>
</dbReference>
<proteinExistence type="inferred from homology"/>
<accession>A0A3M6USQ0</accession>
<keyword evidence="2 7" id="KW-0547">Nucleotide-binding</keyword>
<evidence type="ECO:0000256" key="5">
    <source>
        <dbReference type="ARBA" id="ARBA00023175"/>
    </source>
</evidence>
<dbReference type="SMART" id="SM00242">
    <property type="entry name" value="MYSc"/>
    <property type="match status" value="1"/>
</dbReference>
<dbReference type="OrthoDB" id="6108017at2759"/>
<dbReference type="InterPro" id="IPR001609">
    <property type="entry name" value="Myosin_head_motor_dom-like"/>
</dbReference>
<dbReference type="InterPro" id="IPR027417">
    <property type="entry name" value="P-loop_NTPase"/>
</dbReference>
<dbReference type="GO" id="GO:0005886">
    <property type="term" value="C:plasma membrane"/>
    <property type="evidence" value="ECO:0007669"/>
    <property type="project" value="TreeGrafter"/>
</dbReference>
<comment type="caution">
    <text evidence="9">The sequence shown here is derived from an EMBL/GenBank/DDBJ whole genome shotgun (WGS) entry which is preliminary data.</text>
</comment>
<keyword evidence="6 7" id="KW-0009">Actin-binding</keyword>
<dbReference type="GO" id="GO:0005737">
    <property type="term" value="C:cytoplasm"/>
    <property type="evidence" value="ECO:0007669"/>
    <property type="project" value="TreeGrafter"/>
</dbReference>
<evidence type="ECO:0000256" key="7">
    <source>
        <dbReference type="PROSITE-ProRule" id="PRU00782"/>
    </source>
</evidence>
<dbReference type="GO" id="GO:0007015">
    <property type="term" value="P:actin filament organization"/>
    <property type="evidence" value="ECO:0007669"/>
    <property type="project" value="TreeGrafter"/>
</dbReference>
<feature type="non-terminal residue" evidence="9">
    <location>
        <position position="692"/>
    </location>
</feature>
<dbReference type="PANTHER" id="PTHR13140">
    <property type="entry name" value="MYOSIN"/>
    <property type="match status" value="1"/>
</dbReference>
<dbReference type="Proteomes" id="UP000275408">
    <property type="component" value="Unassembled WGS sequence"/>
</dbReference>
<evidence type="ECO:0000313" key="9">
    <source>
        <dbReference type="EMBL" id="RMX56706.1"/>
    </source>
</evidence>
<dbReference type="Gene3D" id="1.20.58.530">
    <property type="match status" value="2"/>
</dbReference>
<dbReference type="AlphaFoldDB" id="A0A3M6USQ0"/>
<keyword evidence="10" id="KW-1185">Reference proteome</keyword>
<evidence type="ECO:0000256" key="4">
    <source>
        <dbReference type="ARBA" id="ARBA00023123"/>
    </source>
</evidence>
<dbReference type="GO" id="GO:0051015">
    <property type="term" value="F:actin filament binding"/>
    <property type="evidence" value="ECO:0007669"/>
    <property type="project" value="TreeGrafter"/>
</dbReference>
<keyword evidence="5 7" id="KW-0505">Motor protein</keyword>
<dbReference type="Gene3D" id="6.20.240.20">
    <property type="match status" value="1"/>
</dbReference>
<evidence type="ECO:0000259" key="8">
    <source>
        <dbReference type="PROSITE" id="PS51456"/>
    </source>
</evidence>
<dbReference type="GO" id="GO:0000146">
    <property type="term" value="F:microfilament motor activity"/>
    <property type="evidence" value="ECO:0007669"/>
    <property type="project" value="TreeGrafter"/>
</dbReference>
<gene>
    <name evidence="9" type="ORF">pdam_00015786</name>
</gene>
<comment type="caution">
    <text evidence="7">Lacks conserved residue(s) required for the propagation of feature annotation.</text>
</comment>
<evidence type="ECO:0000313" key="10">
    <source>
        <dbReference type="Proteomes" id="UP000275408"/>
    </source>
</evidence>
<evidence type="ECO:0000256" key="1">
    <source>
        <dbReference type="ARBA" id="ARBA00008314"/>
    </source>
</evidence>
<dbReference type="GO" id="GO:0005902">
    <property type="term" value="C:microvillus"/>
    <property type="evidence" value="ECO:0007669"/>
    <property type="project" value="TreeGrafter"/>
</dbReference>
<evidence type="ECO:0000256" key="6">
    <source>
        <dbReference type="ARBA" id="ARBA00023203"/>
    </source>
</evidence>
<evidence type="ECO:0000256" key="2">
    <source>
        <dbReference type="ARBA" id="ARBA00022741"/>
    </source>
</evidence>
<dbReference type="GO" id="GO:0016459">
    <property type="term" value="C:myosin complex"/>
    <property type="evidence" value="ECO:0007669"/>
    <property type="project" value="UniProtKB-KW"/>
</dbReference>
<comment type="similarity">
    <text evidence="1 7">Belongs to the TRAFAC class myosin-kinesin ATPase superfamily. Myosin family.</text>
</comment>
<name>A0A3M6USQ0_POCDA</name>
<evidence type="ECO:0000256" key="3">
    <source>
        <dbReference type="ARBA" id="ARBA00022840"/>
    </source>
</evidence>
<dbReference type="GO" id="GO:0006897">
    <property type="term" value="P:endocytosis"/>
    <property type="evidence" value="ECO:0007669"/>
    <property type="project" value="TreeGrafter"/>
</dbReference>
<dbReference type="PANTHER" id="PTHR13140:SF729">
    <property type="entry name" value="UNCONVENTIONAL MYOSIN-IE"/>
    <property type="match status" value="1"/>
</dbReference>
<dbReference type="InterPro" id="IPR036961">
    <property type="entry name" value="Kinesin_motor_dom_sf"/>
</dbReference>
<feature type="binding site" evidence="7">
    <location>
        <begin position="147"/>
        <end position="154"/>
    </location>
    <ligand>
        <name>ATP</name>
        <dbReference type="ChEBI" id="CHEBI:30616"/>
    </ligand>
</feature>